<dbReference type="SUPFAM" id="SSF53067">
    <property type="entry name" value="Actin-like ATPase domain"/>
    <property type="match status" value="1"/>
</dbReference>
<organism evidence="1 2">
    <name type="scientific">Devosia subaequoris</name>
    <dbReference type="NCBI Taxonomy" id="395930"/>
    <lineage>
        <taxon>Bacteria</taxon>
        <taxon>Pseudomonadati</taxon>
        <taxon>Pseudomonadota</taxon>
        <taxon>Alphaproteobacteria</taxon>
        <taxon>Hyphomicrobiales</taxon>
        <taxon>Devosiaceae</taxon>
        <taxon>Devosia</taxon>
    </lineage>
</organism>
<dbReference type="AlphaFoldDB" id="A0A7W6NCZ4"/>
<dbReference type="SUPFAM" id="SSF46785">
    <property type="entry name" value="Winged helix' DNA-binding domain"/>
    <property type="match status" value="1"/>
</dbReference>
<dbReference type="Gene3D" id="3.30.420.40">
    <property type="match status" value="2"/>
</dbReference>
<keyword evidence="1" id="KW-0808">Transferase</keyword>
<reference evidence="1 2" key="1">
    <citation type="submission" date="2020-08" db="EMBL/GenBank/DDBJ databases">
        <title>Genomic Encyclopedia of Type Strains, Phase IV (KMG-IV): sequencing the most valuable type-strain genomes for metagenomic binning, comparative biology and taxonomic classification.</title>
        <authorList>
            <person name="Goeker M."/>
        </authorList>
    </citation>
    <scope>NUCLEOTIDE SEQUENCE [LARGE SCALE GENOMIC DNA]</scope>
    <source>
        <strain evidence="1 2">DSM 23447</strain>
    </source>
</reference>
<protein>
    <submittedName>
        <fullName evidence="1">Putative NBD/HSP70 family sugar kinase</fullName>
    </submittedName>
</protein>
<dbReference type="Pfam" id="PF13412">
    <property type="entry name" value="HTH_24"/>
    <property type="match status" value="1"/>
</dbReference>
<dbReference type="Proteomes" id="UP000547011">
    <property type="component" value="Unassembled WGS sequence"/>
</dbReference>
<dbReference type="RefSeq" id="WP_183311982.1">
    <property type="nucleotide sequence ID" value="NZ_JACIEW010000007.1"/>
</dbReference>
<comment type="caution">
    <text evidence="1">The sequence shown here is derived from an EMBL/GenBank/DDBJ whole genome shotgun (WGS) entry which is preliminary data.</text>
</comment>
<dbReference type="GO" id="GO:0009384">
    <property type="term" value="F:N-acylmannosamine kinase activity"/>
    <property type="evidence" value="ECO:0007669"/>
    <property type="project" value="TreeGrafter"/>
</dbReference>
<evidence type="ECO:0000313" key="2">
    <source>
        <dbReference type="Proteomes" id="UP000547011"/>
    </source>
</evidence>
<keyword evidence="2" id="KW-1185">Reference proteome</keyword>
<name>A0A7W6NCZ4_9HYPH</name>
<dbReference type="InterPro" id="IPR043129">
    <property type="entry name" value="ATPase_NBD"/>
</dbReference>
<dbReference type="InterPro" id="IPR036388">
    <property type="entry name" value="WH-like_DNA-bd_sf"/>
</dbReference>
<dbReference type="PANTHER" id="PTHR18964">
    <property type="entry name" value="ROK (REPRESSOR, ORF, KINASE) FAMILY"/>
    <property type="match status" value="1"/>
</dbReference>
<dbReference type="Gene3D" id="1.10.10.10">
    <property type="entry name" value="Winged helix-like DNA-binding domain superfamily/Winged helix DNA-binding domain"/>
    <property type="match status" value="1"/>
</dbReference>
<accession>A0A7W6NCZ4</accession>
<dbReference type="PANTHER" id="PTHR18964:SF169">
    <property type="entry name" value="N-ACETYLMANNOSAMINE KINASE"/>
    <property type="match status" value="1"/>
</dbReference>
<keyword evidence="1" id="KW-0418">Kinase</keyword>
<sequence length="406" mass="43047">MRDLPDQDVFEPIVRGITQSGVRLANERAVLTLIAGIPGVSNADIARRSGLGPQTTARILADLETRHLITRGEVLRGRRGQPATPYQLNPQGGYSVGVEIGWQHVEILLQNIAGQPIAATRRFHDYPNPETVFTEIAADVEALVSNLPDDQRGRVAGVGVTSPGNFGPLLAHVGAPPYTIDAWAEIDVGPRLTQETGLPALWVNDGSAAAWREITAHPAPRPKGLASFFVGTFVGGGVVSEGALVEGPYGNGADLGAIVVHDRAGKPAYLHLAASLHALVLKAIDAGYAAPVGSPRKWDWAALAPVVTQWLDDAGHALAQAILSTTAMTEVDIVALNGDLPESILSRLVESTSIHLAQFPVLLAHRPRLTTGLGGPSAVALGAAQLLLFRRHFSRAWELFDPAQEK</sequence>
<dbReference type="Pfam" id="PF00480">
    <property type="entry name" value="ROK"/>
    <property type="match status" value="1"/>
</dbReference>
<dbReference type="InterPro" id="IPR036390">
    <property type="entry name" value="WH_DNA-bd_sf"/>
</dbReference>
<dbReference type="GO" id="GO:0019262">
    <property type="term" value="P:N-acetylneuraminate catabolic process"/>
    <property type="evidence" value="ECO:0007669"/>
    <property type="project" value="TreeGrafter"/>
</dbReference>
<dbReference type="EMBL" id="JACIEW010000007">
    <property type="protein sequence ID" value="MBB4053186.1"/>
    <property type="molecule type" value="Genomic_DNA"/>
</dbReference>
<dbReference type="InterPro" id="IPR000600">
    <property type="entry name" value="ROK"/>
</dbReference>
<gene>
    <name evidence="1" type="ORF">GGR20_002843</name>
</gene>
<proteinExistence type="predicted"/>
<evidence type="ECO:0000313" key="1">
    <source>
        <dbReference type="EMBL" id="MBB4053186.1"/>
    </source>
</evidence>